<keyword evidence="3" id="KW-1185">Reference proteome</keyword>
<sequence>MFHEDKLNAKMQRNPQQILDIQMNSPGNPRITTMVQSPLGQSPDLWASSPMKNNFVSATNSKRGGDLPTIGLPPTGKRAGRNAAPQLNGSQNDYYQRTVDTKGNIKLADEAYKRDKILSQAGSRRLENPIPGGSVPRHQKPGSVTSQILDHLVVRVRQNESSERHSRKGANSDVNGILNKLKVDTSNDNYYPSNEVDSYGQTPSRRLNNVSIKNRLQQDPFNSTQESFKSGFQHYDTSPVAKHYYQDPGFLMTFNGTIPQRIAFNRKIKMRDTFTKIFPSYTHAAPTVYTPTVTHTTHHYPEKWHDGTPTHKIDRKYTHKYDEIKTYTEEMLKVKAIADMRRFAKK</sequence>
<evidence type="ECO:0000256" key="1">
    <source>
        <dbReference type="SAM" id="MobiDB-lite"/>
    </source>
</evidence>
<organism evidence="2 3">
    <name type="scientific">Halteria grandinella</name>
    <dbReference type="NCBI Taxonomy" id="5974"/>
    <lineage>
        <taxon>Eukaryota</taxon>
        <taxon>Sar</taxon>
        <taxon>Alveolata</taxon>
        <taxon>Ciliophora</taxon>
        <taxon>Intramacronucleata</taxon>
        <taxon>Spirotrichea</taxon>
        <taxon>Stichotrichia</taxon>
        <taxon>Sporadotrichida</taxon>
        <taxon>Halteriidae</taxon>
        <taxon>Halteria</taxon>
    </lineage>
</organism>
<gene>
    <name evidence="2" type="ORF">FGO68_gene15607</name>
</gene>
<feature type="region of interest" description="Disordered" evidence="1">
    <location>
        <begin position="184"/>
        <end position="203"/>
    </location>
</feature>
<accession>A0A8J8T1W5</accession>
<evidence type="ECO:0000313" key="2">
    <source>
        <dbReference type="EMBL" id="TNV78516.1"/>
    </source>
</evidence>
<evidence type="ECO:0000313" key="3">
    <source>
        <dbReference type="Proteomes" id="UP000785679"/>
    </source>
</evidence>
<protein>
    <submittedName>
        <fullName evidence="2">Uncharacterized protein</fullName>
    </submittedName>
</protein>
<reference evidence="2" key="1">
    <citation type="submission" date="2019-06" db="EMBL/GenBank/DDBJ databases">
        <authorList>
            <person name="Zheng W."/>
        </authorList>
    </citation>
    <scope>NUCLEOTIDE SEQUENCE</scope>
    <source>
        <strain evidence="2">QDHG01</strain>
    </source>
</reference>
<dbReference type="Proteomes" id="UP000785679">
    <property type="component" value="Unassembled WGS sequence"/>
</dbReference>
<name>A0A8J8T1W5_HALGN</name>
<proteinExistence type="predicted"/>
<feature type="region of interest" description="Disordered" evidence="1">
    <location>
        <begin position="119"/>
        <end position="148"/>
    </location>
</feature>
<dbReference type="AlphaFoldDB" id="A0A8J8T1W5"/>
<dbReference type="EMBL" id="RRYP01010226">
    <property type="protein sequence ID" value="TNV78516.1"/>
    <property type="molecule type" value="Genomic_DNA"/>
</dbReference>
<dbReference type="OrthoDB" id="325362at2759"/>
<feature type="region of interest" description="Disordered" evidence="1">
    <location>
        <begin position="158"/>
        <end position="177"/>
    </location>
</feature>
<comment type="caution">
    <text evidence="2">The sequence shown here is derived from an EMBL/GenBank/DDBJ whole genome shotgun (WGS) entry which is preliminary data.</text>
</comment>